<dbReference type="Pfam" id="PF05683">
    <property type="entry name" value="Fumerase_C"/>
    <property type="match status" value="1"/>
</dbReference>
<evidence type="ECO:0000313" key="11">
    <source>
        <dbReference type="EMBL" id="HJF65964.1"/>
    </source>
</evidence>
<dbReference type="SUPFAM" id="SSF117457">
    <property type="entry name" value="FumA C-terminal domain-like"/>
    <property type="match status" value="1"/>
</dbReference>
<reference evidence="11" key="2">
    <citation type="submission" date="2021-09" db="EMBL/GenBank/DDBJ databases">
        <authorList>
            <person name="Gilroy R."/>
        </authorList>
    </citation>
    <scope>NUCLEOTIDE SEQUENCE</scope>
    <source>
        <strain evidence="11">ChiGjej6B6-11269</strain>
    </source>
</reference>
<evidence type="ECO:0000256" key="8">
    <source>
        <dbReference type="SAM" id="MobiDB-lite"/>
    </source>
</evidence>
<dbReference type="InterPro" id="IPR051208">
    <property type="entry name" value="Class-I_Fumarase/Tartrate_DH"/>
</dbReference>
<dbReference type="GO" id="GO:0046872">
    <property type="term" value="F:metal ion binding"/>
    <property type="evidence" value="ECO:0007669"/>
    <property type="project" value="UniProtKB-KW"/>
</dbReference>
<feature type="region of interest" description="Disordered" evidence="8">
    <location>
        <begin position="365"/>
        <end position="408"/>
    </location>
</feature>
<dbReference type="InterPro" id="IPR004647">
    <property type="entry name" value="Fe-S_hydro-lyase_TtdB-typ_cat"/>
</dbReference>
<feature type="domain" description="Fe-S hydro-lyase tartrate dehydratase beta-type catalytic" evidence="10">
    <location>
        <begin position="406"/>
        <end position="585"/>
    </location>
</feature>
<dbReference type="AlphaFoldDB" id="A0A9D2UXK9"/>
<evidence type="ECO:0000259" key="9">
    <source>
        <dbReference type="Pfam" id="PF05681"/>
    </source>
</evidence>
<dbReference type="Gene3D" id="3.20.130.10">
    <property type="entry name" value="Fe-S hydro-lyase, tartrate dehydratase beta-type, catalytic domain"/>
    <property type="match status" value="1"/>
</dbReference>
<keyword evidence="7 11" id="KW-0456">Lyase</keyword>
<evidence type="ECO:0000256" key="4">
    <source>
        <dbReference type="ARBA" id="ARBA00022723"/>
    </source>
</evidence>
<dbReference type="PANTHER" id="PTHR30389">
    <property type="entry name" value="FUMARATE HYDRATASE-RELATED"/>
    <property type="match status" value="1"/>
</dbReference>
<accession>A0A9D2UXK9</accession>
<organism evidence="11 12">
    <name type="scientific">Slackia equolifaciens</name>
    <dbReference type="NCBI Taxonomy" id="498718"/>
    <lineage>
        <taxon>Bacteria</taxon>
        <taxon>Bacillati</taxon>
        <taxon>Actinomycetota</taxon>
        <taxon>Coriobacteriia</taxon>
        <taxon>Eggerthellales</taxon>
        <taxon>Eggerthellaceae</taxon>
        <taxon>Slackia</taxon>
    </lineage>
</organism>
<evidence type="ECO:0000256" key="6">
    <source>
        <dbReference type="ARBA" id="ARBA00023014"/>
    </source>
</evidence>
<feature type="domain" description="Fe-S hydro-lyase tartrate dehydratase alpha-type catalytic" evidence="9">
    <location>
        <begin position="122"/>
        <end position="362"/>
    </location>
</feature>
<reference evidence="11" key="1">
    <citation type="journal article" date="2021" name="PeerJ">
        <title>Extensive microbial diversity within the chicken gut microbiome revealed by metagenomics and culture.</title>
        <authorList>
            <person name="Gilroy R."/>
            <person name="Ravi A."/>
            <person name="Getino M."/>
            <person name="Pursley I."/>
            <person name="Horton D.L."/>
            <person name="Alikhan N.F."/>
            <person name="Baker D."/>
            <person name="Gharbi K."/>
            <person name="Hall N."/>
            <person name="Watson M."/>
            <person name="Adriaenssens E.M."/>
            <person name="Foster-Nyarko E."/>
            <person name="Jarju S."/>
            <person name="Secka A."/>
            <person name="Antonio M."/>
            <person name="Oren A."/>
            <person name="Chaudhuri R.R."/>
            <person name="La Ragione R."/>
            <person name="Hildebrand F."/>
            <person name="Pallen M.J."/>
        </authorList>
    </citation>
    <scope>NUCLEOTIDE SEQUENCE</scope>
    <source>
        <strain evidence="11">ChiGjej6B6-11269</strain>
    </source>
</reference>
<comment type="similarity">
    <text evidence="2">Belongs to the class-I fumarase family.</text>
</comment>
<dbReference type="GO" id="GO:0004333">
    <property type="term" value="F:fumarate hydratase activity"/>
    <property type="evidence" value="ECO:0007669"/>
    <property type="project" value="UniProtKB-EC"/>
</dbReference>
<dbReference type="NCBIfam" id="TIGR00723">
    <property type="entry name" value="ttdB_fumA_fumB"/>
    <property type="match status" value="1"/>
</dbReference>
<dbReference type="InterPro" id="IPR036660">
    <property type="entry name" value="Fe-S_hydroAse_TtdB_cat_sf"/>
</dbReference>
<comment type="catalytic activity">
    <reaction evidence="1">
        <text>(S)-malate = fumarate + H2O</text>
        <dbReference type="Rhea" id="RHEA:12460"/>
        <dbReference type="ChEBI" id="CHEBI:15377"/>
        <dbReference type="ChEBI" id="CHEBI:15589"/>
        <dbReference type="ChEBI" id="CHEBI:29806"/>
        <dbReference type="EC" id="4.2.1.2"/>
    </reaction>
</comment>
<dbReference type="NCBIfam" id="TIGR00722">
    <property type="entry name" value="ttdA_fumA_fumB"/>
    <property type="match status" value="1"/>
</dbReference>
<sequence length="587" mass="60609">MTTITKEQVARAVYDAIPRIACVLPHDVRAALEAAQAVEAAQPSGNAYSGEDARRLENACSAQDARLSLGAQSAGNVHLAEGAQPAENMQFAGNAHLAEGVQHAVGAQSSESSQPAEGGRPAEGSTRGAVVLGHLLENAEIAERDHVPICQDTGTVWVCLEVGPDVAVPGDVFACVDEAVARAYTEARLRKSVVRDALVDRANTGDNTPAFTDIHFVEEPGARVHVLLKGGGSDNASRVTMLTPGAGREGIIAEVMDCVAHKAANACPPLVIGIGVGGTFDKVAGMAKSALLREVGALAADPRVAEFERELLEKVNASGMGPGALGGKTLALAVHVNTAPCHIAALPLAINMGCSAMRRATVELNDTTPSAWPPVAAESGRRDDEAKGHMEDPQEENERADASGEGATAGAAPVKLALPLDKSELAKLKAGDACTLTGEMYMLRDAGHIRLLEELKAQGSLPYGLEGAAIFYAGPTPPAAGRPFGAVGPTTASRMDFAAPALYRAGVVATVGKGVRSKDVAAACQETGSVYFVATGGAAALLAQRVESGEVVAYDDLGTEALRRITVRDFPVFVGLDTRGGNVYDLQ</sequence>
<keyword evidence="4" id="KW-0479">Metal-binding</keyword>
<dbReference type="EC" id="4.2.1.2" evidence="11"/>
<dbReference type="InterPro" id="IPR004646">
    <property type="entry name" value="Fe-S_hydro-lyase_TtdA-typ_cat"/>
</dbReference>
<keyword evidence="6" id="KW-0411">Iron-sulfur</keyword>
<gene>
    <name evidence="11" type="ORF">K8U77_07630</name>
</gene>
<dbReference type="PANTHER" id="PTHR30389:SF17">
    <property type="entry name" value="L(+)-TARTRATE DEHYDRATASE SUBUNIT ALPHA-RELATED"/>
    <property type="match status" value="1"/>
</dbReference>
<protein>
    <submittedName>
        <fullName evidence="11">Fumarate hydratase</fullName>
        <ecNumber evidence="11">4.2.1.2</ecNumber>
    </submittedName>
</protein>
<evidence type="ECO:0000256" key="5">
    <source>
        <dbReference type="ARBA" id="ARBA00023004"/>
    </source>
</evidence>
<evidence type="ECO:0000313" key="12">
    <source>
        <dbReference type="Proteomes" id="UP000786989"/>
    </source>
</evidence>
<feature type="compositionally biased region" description="Basic and acidic residues" evidence="8">
    <location>
        <begin position="379"/>
        <end position="402"/>
    </location>
</feature>
<dbReference type="GO" id="GO:0051539">
    <property type="term" value="F:4 iron, 4 sulfur cluster binding"/>
    <property type="evidence" value="ECO:0007669"/>
    <property type="project" value="UniProtKB-KW"/>
</dbReference>
<evidence type="ECO:0000256" key="2">
    <source>
        <dbReference type="ARBA" id="ARBA00008876"/>
    </source>
</evidence>
<dbReference type="NCBIfam" id="NF004885">
    <property type="entry name" value="PRK06246.1"/>
    <property type="match status" value="1"/>
</dbReference>
<name>A0A9D2UXK9_9ACTN</name>
<keyword evidence="5" id="KW-0408">Iron</keyword>
<evidence type="ECO:0000256" key="7">
    <source>
        <dbReference type="ARBA" id="ARBA00023239"/>
    </source>
</evidence>
<dbReference type="Proteomes" id="UP000786989">
    <property type="component" value="Unassembled WGS sequence"/>
</dbReference>
<dbReference type="EMBL" id="DYWI01000145">
    <property type="protein sequence ID" value="HJF65964.1"/>
    <property type="molecule type" value="Genomic_DNA"/>
</dbReference>
<dbReference type="Pfam" id="PF05681">
    <property type="entry name" value="Fumerase"/>
    <property type="match status" value="1"/>
</dbReference>
<evidence type="ECO:0000256" key="3">
    <source>
        <dbReference type="ARBA" id="ARBA00022485"/>
    </source>
</evidence>
<evidence type="ECO:0000259" key="10">
    <source>
        <dbReference type="Pfam" id="PF05683"/>
    </source>
</evidence>
<proteinExistence type="inferred from homology"/>
<keyword evidence="3" id="KW-0004">4Fe-4S</keyword>
<comment type="caution">
    <text evidence="11">The sequence shown here is derived from an EMBL/GenBank/DDBJ whole genome shotgun (WGS) entry which is preliminary data.</text>
</comment>
<evidence type="ECO:0000256" key="1">
    <source>
        <dbReference type="ARBA" id="ARBA00000929"/>
    </source>
</evidence>
<feature type="region of interest" description="Disordered" evidence="8">
    <location>
        <begin position="103"/>
        <end position="125"/>
    </location>
</feature>